<keyword evidence="11" id="KW-1185">Reference proteome</keyword>
<evidence type="ECO:0000256" key="2">
    <source>
        <dbReference type="ARBA" id="ARBA00022475"/>
    </source>
</evidence>
<dbReference type="Pfam" id="PF02687">
    <property type="entry name" value="FtsX"/>
    <property type="match status" value="1"/>
</dbReference>
<evidence type="ECO:0000256" key="4">
    <source>
        <dbReference type="ARBA" id="ARBA00022989"/>
    </source>
</evidence>
<keyword evidence="3 7" id="KW-0812">Transmembrane</keyword>
<comment type="similarity">
    <text evidence="6">Belongs to the ABC-4 integral membrane protein family.</text>
</comment>
<dbReference type="GO" id="GO:0022857">
    <property type="term" value="F:transmembrane transporter activity"/>
    <property type="evidence" value="ECO:0007669"/>
    <property type="project" value="TreeGrafter"/>
</dbReference>
<dbReference type="InterPro" id="IPR025857">
    <property type="entry name" value="MacB_PCD"/>
</dbReference>
<feature type="transmembrane region" description="Helical" evidence="7">
    <location>
        <begin position="365"/>
        <end position="386"/>
    </location>
</feature>
<evidence type="ECO:0000259" key="8">
    <source>
        <dbReference type="Pfam" id="PF02687"/>
    </source>
</evidence>
<evidence type="ECO:0000313" key="11">
    <source>
        <dbReference type="Proteomes" id="UP000184310"/>
    </source>
</evidence>
<dbReference type="Pfam" id="PF12704">
    <property type="entry name" value="MacB_PCD"/>
    <property type="match status" value="1"/>
</dbReference>
<feature type="transmembrane region" description="Helical" evidence="7">
    <location>
        <begin position="21"/>
        <end position="45"/>
    </location>
</feature>
<keyword evidence="5 7" id="KW-0472">Membrane</keyword>
<dbReference type="PANTHER" id="PTHR30572">
    <property type="entry name" value="MEMBRANE COMPONENT OF TRANSPORTER-RELATED"/>
    <property type="match status" value="1"/>
</dbReference>
<gene>
    <name evidence="10" type="ORF">SAMN02745163_00823</name>
</gene>
<feature type="transmembrane region" description="Helical" evidence="7">
    <location>
        <begin position="274"/>
        <end position="299"/>
    </location>
</feature>
<dbReference type="Proteomes" id="UP000184310">
    <property type="component" value="Unassembled WGS sequence"/>
</dbReference>
<keyword evidence="2" id="KW-1003">Cell membrane</keyword>
<evidence type="ECO:0000313" key="10">
    <source>
        <dbReference type="EMBL" id="SHI83342.1"/>
    </source>
</evidence>
<feature type="domain" description="ABC3 transporter permease C-terminal" evidence="8">
    <location>
        <begin position="280"/>
        <end position="393"/>
    </location>
</feature>
<evidence type="ECO:0000256" key="1">
    <source>
        <dbReference type="ARBA" id="ARBA00004651"/>
    </source>
</evidence>
<evidence type="ECO:0000259" key="9">
    <source>
        <dbReference type="Pfam" id="PF12704"/>
    </source>
</evidence>
<dbReference type="GO" id="GO:0005886">
    <property type="term" value="C:plasma membrane"/>
    <property type="evidence" value="ECO:0007669"/>
    <property type="project" value="UniProtKB-SubCell"/>
</dbReference>
<name>A0A1M6ECY1_9CLOT</name>
<sequence length="399" mass="43435">MNFNMLFKSALLCLKANKMRVFLTMIGIIIGISTEVVILSLGAGIKENVSKSMETTDVSTMTIQFQNKKMVNQGSSPVAPPFNKNDLKNLKSVDGVENVDTDKGSGGFGIIGFGNASYFDKSAMLVLREAKDAKVNLELGRNITAEDNELKNKVIILTNKNAKDIFGDDYEDGIGKAIKYNGDFYNVIGIQKDPGDSIFNIDASFVPSFVKDEKADNEDIYSIKVKVKQGYKLDEVFKDVKDELQRLHPDATGEYIKVDSDAMLKGFKTVIDGITVFIALVSGISLFVSGVGVMNIMYVSVTERKREIGIRRAIGAKSRAILSQFLIESVLITLMGGLIGILIGYGLSQIVAAISPVKPIFTLQIFIGSSITAILIGIVFGIVPALKASKLDPIKAIYR</sequence>
<dbReference type="PANTHER" id="PTHR30572:SF4">
    <property type="entry name" value="ABC TRANSPORTER PERMEASE YTRF"/>
    <property type="match status" value="1"/>
</dbReference>
<reference evidence="10 11" key="1">
    <citation type="submission" date="2016-11" db="EMBL/GenBank/DDBJ databases">
        <authorList>
            <person name="Jaros S."/>
            <person name="Januszkiewicz K."/>
            <person name="Wedrychowicz H."/>
        </authorList>
    </citation>
    <scope>NUCLEOTIDE SEQUENCE [LARGE SCALE GENOMIC DNA]</scope>
    <source>
        <strain evidence="10 11">DSM 21758</strain>
    </source>
</reference>
<evidence type="ECO:0000256" key="6">
    <source>
        <dbReference type="ARBA" id="ARBA00038076"/>
    </source>
</evidence>
<accession>A0A1M6ECY1</accession>
<dbReference type="STRING" id="1121302.SAMN02745163_00823"/>
<dbReference type="EMBL" id="FQZB01000005">
    <property type="protein sequence ID" value="SHI83342.1"/>
    <property type="molecule type" value="Genomic_DNA"/>
</dbReference>
<evidence type="ECO:0000256" key="3">
    <source>
        <dbReference type="ARBA" id="ARBA00022692"/>
    </source>
</evidence>
<comment type="subcellular location">
    <subcellularLocation>
        <location evidence="1">Cell membrane</location>
        <topology evidence="1">Multi-pass membrane protein</topology>
    </subcellularLocation>
</comment>
<proteinExistence type="inferred from homology"/>
<organism evidence="10 11">
    <name type="scientific">Clostridium cavendishii DSM 21758</name>
    <dbReference type="NCBI Taxonomy" id="1121302"/>
    <lineage>
        <taxon>Bacteria</taxon>
        <taxon>Bacillati</taxon>
        <taxon>Bacillota</taxon>
        <taxon>Clostridia</taxon>
        <taxon>Eubacteriales</taxon>
        <taxon>Clostridiaceae</taxon>
        <taxon>Clostridium</taxon>
    </lineage>
</organism>
<keyword evidence="4 7" id="KW-1133">Transmembrane helix</keyword>
<feature type="transmembrane region" description="Helical" evidence="7">
    <location>
        <begin position="320"/>
        <end position="345"/>
    </location>
</feature>
<dbReference type="OrthoDB" id="9770036at2"/>
<feature type="domain" description="MacB-like periplasmic core" evidence="9">
    <location>
        <begin position="22"/>
        <end position="241"/>
    </location>
</feature>
<dbReference type="AlphaFoldDB" id="A0A1M6ECY1"/>
<dbReference type="InterPro" id="IPR003838">
    <property type="entry name" value="ABC3_permease_C"/>
</dbReference>
<evidence type="ECO:0000256" key="7">
    <source>
        <dbReference type="SAM" id="Phobius"/>
    </source>
</evidence>
<protein>
    <submittedName>
        <fullName evidence="10">Putative ABC transport system permease protein</fullName>
    </submittedName>
</protein>
<dbReference type="InterPro" id="IPR050250">
    <property type="entry name" value="Macrolide_Exporter_MacB"/>
</dbReference>
<evidence type="ECO:0000256" key="5">
    <source>
        <dbReference type="ARBA" id="ARBA00023136"/>
    </source>
</evidence>
<dbReference type="RefSeq" id="WP_072985413.1">
    <property type="nucleotide sequence ID" value="NZ_FQZB01000005.1"/>
</dbReference>